<dbReference type="SMART" id="SM00465">
    <property type="entry name" value="GIYc"/>
    <property type="match status" value="1"/>
</dbReference>
<name>A0ABD7DWQ5_9GAMM</name>
<reference evidence="3 4" key="1">
    <citation type="submission" date="2021-02" db="EMBL/GenBank/DDBJ databases">
        <title>Whole genome sequencing of Pseudomonas alcaliphila strain SM2.</title>
        <authorList>
            <person name="Alshamsi M.S."/>
            <person name="Sudalaimuthuasari N."/>
            <person name="Kundu B."/>
            <person name="AlMaskari R.S."/>
            <person name="Elmahi Y."/>
            <person name="Mundra S."/>
            <person name="Chandran S."/>
            <person name="Malik S."/>
            <person name="Hazzouri K.M."/>
            <person name="Amiri K.M.A."/>
        </authorList>
    </citation>
    <scope>NUCLEOTIDE SEQUENCE [LARGE SCALE GENOMIC DNA]</scope>
    <source>
        <strain evidence="3 4">SM2</strain>
    </source>
</reference>
<dbReference type="SUPFAM" id="SSF82771">
    <property type="entry name" value="GIY-YIG endonuclease"/>
    <property type="match status" value="1"/>
</dbReference>
<protein>
    <submittedName>
        <fullName evidence="3">GIY-YIG nuclease family protein</fullName>
    </submittedName>
</protein>
<dbReference type="Gene3D" id="3.40.1440.10">
    <property type="entry name" value="GIY-YIG endonuclease"/>
    <property type="match status" value="1"/>
</dbReference>
<organism evidence="3 4">
    <name type="scientific">Ectopseudomonas toyotomiensis</name>
    <dbReference type="NCBI Taxonomy" id="554344"/>
    <lineage>
        <taxon>Bacteria</taxon>
        <taxon>Pseudomonadati</taxon>
        <taxon>Pseudomonadota</taxon>
        <taxon>Gammaproteobacteria</taxon>
        <taxon>Pseudomonadales</taxon>
        <taxon>Pseudomonadaceae</taxon>
        <taxon>Ectopseudomonas</taxon>
    </lineage>
</organism>
<dbReference type="Proteomes" id="UP000663658">
    <property type="component" value="Chromosome"/>
</dbReference>
<evidence type="ECO:0000256" key="1">
    <source>
        <dbReference type="SAM" id="MobiDB-lite"/>
    </source>
</evidence>
<proteinExistence type="predicted"/>
<sequence>MDFLRRAAARHGNYYDYSKFIYRGAREKGEIICPEHGGFWQAPNNHLRGTKCPICSRNTKYKKSFKAECEEAGMDYWCALKRRKSGMSYEQIFRASYLRSERAINEITVFGVSYPNLEAAVRAIDPPATSTTIARWLKSGMSPEEAFTKTPSPGYADGVVYLIEHKPSGKKYVGITIVTLNERWQRHCEQATRGTIKAPNSLHAAIRKYGPEQFQIKKIDNGTTKGGLEDLERYWISKLNTLTPDGFNISAGGCSGGSNGKSITIDGINFPSHRLGAEYLARTRKISIAAAKARIRTGRIDVKTPPKPGEGLCKTPAYKAWSRLVHGLLNPNSKRYTEDIQMHDSWWSFSNFLTDLGQPSQPGMALSRIDKTQGFFPNNLRWMTKSDSSRLNAEQMKSSGKLVGRRKNSEP</sequence>
<dbReference type="CDD" id="cd10443">
    <property type="entry name" value="GIY-YIG_HE_Tlr8p_PBC-V_like"/>
    <property type="match status" value="1"/>
</dbReference>
<dbReference type="InterPro" id="IPR000305">
    <property type="entry name" value="GIY-YIG_endonuc"/>
</dbReference>
<feature type="compositionally biased region" description="Polar residues" evidence="1">
    <location>
        <begin position="386"/>
        <end position="398"/>
    </location>
</feature>
<feature type="domain" description="GIY-YIG" evidence="2">
    <location>
        <begin position="156"/>
        <end position="249"/>
    </location>
</feature>
<gene>
    <name evidence="3" type="ORF">JWV26_00065</name>
</gene>
<dbReference type="RefSeq" id="WP_206418046.1">
    <property type="nucleotide sequence ID" value="NZ_CP070505.1"/>
</dbReference>
<dbReference type="EMBL" id="CP070505">
    <property type="protein sequence ID" value="QSL92804.1"/>
    <property type="molecule type" value="Genomic_DNA"/>
</dbReference>
<dbReference type="KEGG" id="pty:JWV26_00065"/>
<feature type="region of interest" description="Disordered" evidence="1">
    <location>
        <begin position="386"/>
        <end position="411"/>
    </location>
</feature>
<evidence type="ECO:0000313" key="4">
    <source>
        <dbReference type="Proteomes" id="UP000663658"/>
    </source>
</evidence>
<evidence type="ECO:0000313" key="3">
    <source>
        <dbReference type="EMBL" id="QSL92804.1"/>
    </source>
</evidence>
<accession>A0ABD7DWQ5</accession>
<dbReference type="InterPro" id="IPR035901">
    <property type="entry name" value="GIY-YIG_endonuc_sf"/>
</dbReference>
<dbReference type="Pfam" id="PF01541">
    <property type="entry name" value="GIY-YIG"/>
    <property type="match status" value="1"/>
</dbReference>
<evidence type="ECO:0000259" key="2">
    <source>
        <dbReference type="PROSITE" id="PS50164"/>
    </source>
</evidence>
<dbReference type="AlphaFoldDB" id="A0ABD7DWQ5"/>
<dbReference type="PROSITE" id="PS50164">
    <property type="entry name" value="GIY_YIG"/>
    <property type="match status" value="1"/>
</dbReference>